<dbReference type="AlphaFoldDB" id="A0A1W2DXW1"/>
<dbReference type="OrthoDB" id="9806213at2"/>
<evidence type="ECO:0000256" key="2">
    <source>
        <dbReference type="ARBA" id="ARBA00022691"/>
    </source>
</evidence>
<dbReference type="GO" id="GO:0008170">
    <property type="term" value="F:N-methyltransferase activity"/>
    <property type="evidence" value="ECO:0007669"/>
    <property type="project" value="UniProtKB-ARBA"/>
</dbReference>
<dbReference type="InterPro" id="IPR029063">
    <property type="entry name" value="SAM-dependent_MTases_sf"/>
</dbReference>
<evidence type="ECO:0000313" key="6">
    <source>
        <dbReference type="Proteomes" id="UP000192330"/>
    </source>
</evidence>
<evidence type="ECO:0000259" key="3">
    <source>
        <dbReference type="Pfam" id="PF05175"/>
    </source>
</evidence>
<protein>
    <submittedName>
        <fullName evidence="5">Methyltransferase small domain-containing protein</fullName>
    </submittedName>
</protein>
<reference evidence="5 6" key="1">
    <citation type="submission" date="2017-04" db="EMBL/GenBank/DDBJ databases">
        <authorList>
            <person name="Afonso C.L."/>
            <person name="Miller P.J."/>
            <person name="Scott M.A."/>
            <person name="Spackman E."/>
            <person name="Goraichik I."/>
            <person name="Dimitrov K.M."/>
            <person name="Suarez D.L."/>
            <person name="Swayne D.E."/>
        </authorList>
    </citation>
    <scope>NUCLEOTIDE SEQUENCE [LARGE SCALE GENOMIC DNA]</scope>
    <source>
        <strain evidence="5 6">CGMCC 1.12644</strain>
    </source>
</reference>
<dbReference type="Pfam" id="PF13708">
    <property type="entry name" value="DUF4942"/>
    <property type="match status" value="1"/>
</dbReference>
<dbReference type="InterPro" id="IPR007848">
    <property type="entry name" value="Small_mtfrase_dom"/>
</dbReference>
<keyword evidence="5" id="KW-0808">Transferase</keyword>
<keyword evidence="6" id="KW-1185">Reference proteome</keyword>
<dbReference type="RefSeq" id="WP_084354116.1">
    <property type="nucleotide sequence ID" value="NZ_FWYD01000019.1"/>
</dbReference>
<proteinExistence type="predicted"/>
<evidence type="ECO:0000256" key="1">
    <source>
        <dbReference type="ARBA" id="ARBA00022603"/>
    </source>
</evidence>
<dbReference type="PROSITE" id="PS00092">
    <property type="entry name" value="N6_MTASE"/>
    <property type="match status" value="1"/>
</dbReference>
<evidence type="ECO:0000313" key="5">
    <source>
        <dbReference type="EMBL" id="SMD02435.1"/>
    </source>
</evidence>
<dbReference type="InterPro" id="IPR002052">
    <property type="entry name" value="DNA_methylase_N6_adenine_CS"/>
</dbReference>
<dbReference type="SUPFAM" id="SSF53335">
    <property type="entry name" value="S-adenosyl-L-methionine-dependent methyltransferases"/>
    <property type="match status" value="1"/>
</dbReference>
<dbReference type="Proteomes" id="UP000192330">
    <property type="component" value="Unassembled WGS sequence"/>
</dbReference>
<dbReference type="GO" id="GO:0032259">
    <property type="term" value="P:methylation"/>
    <property type="evidence" value="ECO:0007669"/>
    <property type="project" value="UniProtKB-KW"/>
</dbReference>
<evidence type="ECO:0000259" key="4">
    <source>
        <dbReference type="Pfam" id="PF13708"/>
    </source>
</evidence>
<keyword evidence="1 5" id="KW-0489">Methyltransferase</keyword>
<organism evidence="5 6">
    <name type="scientific">Primorskyibacter flagellatus</name>
    <dbReference type="NCBI Taxonomy" id="1387277"/>
    <lineage>
        <taxon>Bacteria</taxon>
        <taxon>Pseudomonadati</taxon>
        <taxon>Pseudomonadota</taxon>
        <taxon>Alphaproteobacteria</taxon>
        <taxon>Rhodobacterales</taxon>
        <taxon>Roseobacteraceae</taxon>
        <taxon>Primorskyibacter</taxon>
    </lineage>
</organism>
<dbReference type="InterPro" id="IPR031339">
    <property type="entry name" value="DUF4942"/>
</dbReference>
<dbReference type="CDD" id="cd02440">
    <property type="entry name" value="AdoMet_MTases"/>
    <property type="match status" value="1"/>
</dbReference>
<dbReference type="GO" id="GO:0008757">
    <property type="term" value="F:S-adenosylmethionine-dependent methyltransferase activity"/>
    <property type="evidence" value="ECO:0007669"/>
    <property type="project" value="UniProtKB-ARBA"/>
</dbReference>
<dbReference type="PRINTS" id="PR00507">
    <property type="entry name" value="N12N6MTFRASE"/>
</dbReference>
<dbReference type="Gene3D" id="3.40.50.150">
    <property type="entry name" value="Vaccinia Virus protein VP39"/>
    <property type="match status" value="1"/>
</dbReference>
<sequence>MKHDSTFAQIGNTPEQEAHCAPALRRSLSEIVAEYDAKSEAIPAAIQTFNAAETAINAAGCIGGTYGSAVFSTAPSLYERDVRIALLRSAWKHVYEGLNIEAVASAKDRKQLELKLTTPLPFTLENIAEVFGEYLLDPRFHVLKGLAECFCDLDPAYKSHSRVKIGVAGLPKRIIIQYATGWNSWGRERVKDTLNALRVYRGEARYSYRAFEDVMDEAEKYGEADFCGGIIRVFKNGNAHLIFDKAGLLDINRGLAEFYGEVLPDAPTEAEAKRPSTEVARDLQFYPTPRKVAQTVIDALHLSGGESILEPSCGDGRIMDVLADWHNDPEDHRFRKPLVVTGVEYDAVRAAQARAKGHHVMVANFLQVAPEPSFDVIVMNPPFYGRHYRKHLDHAVKFLKPGGRLVCILPASAHYDHGNTIGTWRDLPVGSFAESGTNVPTGYCLYWKPKQAATSAPV</sequence>
<gene>
    <name evidence="5" type="ORF">SAMN06295998_11961</name>
</gene>
<accession>A0A1W2DXW1</accession>
<dbReference type="GO" id="GO:0003676">
    <property type="term" value="F:nucleic acid binding"/>
    <property type="evidence" value="ECO:0007669"/>
    <property type="project" value="InterPro"/>
</dbReference>
<dbReference type="Pfam" id="PF05175">
    <property type="entry name" value="MTS"/>
    <property type="match status" value="1"/>
</dbReference>
<dbReference type="STRING" id="1387277.SAMN06295998_11961"/>
<feature type="domain" description="Methyltransferase small" evidence="3">
    <location>
        <begin position="307"/>
        <end position="415"/>
    </location>
</feature>
<name>A0A1W2DXW1_9RHOB</name>
<feature type="domain" description="DUF4942" evidence="4">
    <location>
        <begin position="86"/>
        <end position="261"/>
    </location>
</feature>
<keyword evidence="2" id="KW-0949">S-adenosyl-L-methionine</keyword>
<dbReference type="EMBL" id="FWYD01000019">
    <property type="protein sequence ID" value="SMD02435.1"/>
    <property type="molecule type" value="Genomic_DNA"/>
</dbReference>